<keyword evidence="4" id="KW-1185">Reference proteome</keyword>
<name>A0AAN9J5K8_CROPI</name>
<accession>A0AAN9J5K8</accession>
<reference evidence="3 4" key="1">
    <citation type="submission" date="2024-01" db="EMBL/GenBank/DDBJ databases">
        <title>The genomes of 5 underutilized Papilionoideae crops provide insights into root nodulation and disease resistanc.</title>
        <authorList>
            <person name="Yuan L."/>
        </authorList>
    </citation>
    <scope>NUCLEOTIDE SEQUENCE [LARGE SCALE GENOMIC DNA]</scope>
    <source>
        <strain evidence="3">ZHUSHIDOU_FW_LH</strain>
        <tissue evidence="3">Leaf</tissue>
    </source>
</reference>
<dbReference type="PANTHER" id="PTHR33178:SF7">
    <property type="entry name" value="STRESS RESPONSIVE A_B BARREL DOMAIN PROTEIN"/>
    <property type="match status" value="1"/>
</dbReference>
<dbReference type="InterPro" id="IPR011008">
    <property type="entry name" value="Dimeric_a/b-barrel"/>
</dbReference>
<dbReference type="PROSITE" id="PS51502">
    <property type="entry name" value="S_R_A_B_BARREL"/>
    <property type="match status" value="2"/>
</dbReference>
<evidence type="ECO:0000313" key="4">
    <source>
        <dbReference type="Proteomes" id="UP001372338"/>
    </source>
</evidence>
<comment type="subunit">
    <text evidence="1">Homodimer.</text>
</comment>
<dbReference type="EMBL" id="JAYWIO010000001">
    <property type="protein sequence ID" value="KAK7291808.1"/>
    <property type="molecule type" value="Genomic_DNA"/>
</dbReference>
<evidence type="ECO:0000259" key="2">
    <source>
        <dbReference type="PROSITE" id="PS51502"/>
    </source>
</evidence>
<dbReference type="SUPFAM" id="SSF54909">
    <property type="entry name" value="Dimeric alpha+beta barrel"/>
    <property type="match status" value="2"/>
</dbReference>
<dbReference type="Gene3D" id="3.30.70.100">
    <property type="match status" value="2"/>
</dbReference>
<dbReference type="Pfam" id="PF07876">
    <property type="entry name" value="Dabb"/>
    <property type="match status" value="2"/>
</dbReference>
<dbReference type="SMART" id="SM00886">
    <property type="entry name" value="Dabb"/>
    <property type="match status" value="2"/>
</dbReference>
<dbReference type="InterPro" id="IPR013097">
    <property type="entry name" value="Dabb"/>
</dbReference>
<evidence type="ECO:0000313" key="3">
    <source>
        <dbReference type="EMBL" id="KAK7291808.1"/>
    </source>
</evidence>
<sequence length="219" mass="24291">MPIIEHVVVFKVKQDVPLSESEAMVDRINSLASLDQLLHLSMTPLHRIRSSSPSFNFTHILHSRYSSKEDLNAYTVHPRHVAAVKANSYFVQDIMALDFVAEDLQGESVLPRGSAVRVTFFKLKEGLENQVKNEVLEAIRETEIGVKNSVQFTCGENFSPGRAKGFSIASIVVFPGISELDADEGLGNYEKDDKIKEHLENVVVLDFLVPSSPKAHSAS</sequence>
<organism evidence="3 4">
    <name type="scientific">Crotalaria pallida</name>
    <name type="common">Smooth rattlebox</name>
    <name type="synonym">Crotalaria striata</name>
    <dbReference type="NCBI Taxonomy" id="3830"/>
    <lineage>
        <taxon>Eukaryota</taxon>
        <taxon>Viridiplantae</taxon>
        <taxon>Streptophyta</taxon>
        <taxon>Embryophyta</taxon>
        <taxon>Tracheophyta</taxon>
        <taxon>Spermatophyta</taxon>
        <taxon>Magnoliopsida</taxon>
        <taxon>eudicotyledons</taxon>
        <taxon>Gunneridae</taxon>
        <taxon>Pentapetalae</taxon>
        <taxon>rosids</taxon>
        <taxon>fabids</taxon>
        <taxon>Fabales</taxon>
        <taxon>Fabaceae</taxon>
        <taxon>Papilionoideae</taxon>
        <taxon>50 kb inversion clade</taxon>
        <taxon>genistoids sensu lato</taxon>
        <taxon>core genistoids</taxon>
        <taxon>Crotalarieae</taxon>
        <taxon>Crotalaria</taxon>
    </lineage>
</organism>
<evidence type="ECO:0000256" key="1">
    <source>
        <dbReference type="ARBA" id="ARBA00011738"/>
    </source>
</evidence>
<feature type="domain" description="Stress-response A/B barrel" evidence="2">
    <location>
        <begin position="115"/>
        <end position="219"/>
    </location>
</feature>
<comment type="caution">
    <text evidence="3">The sequence shown here is derived from an EMBL/GenBank/DDBJ whole genome shotgun (WGS) entry which is preliminary data.</text>
</comment>
<protein>
    <recommendedName>
        <fullName evidence="2">Stress-response A/B barrel domain-containing protein</fullName>
    </recommendedName>
</protein>
<dbReference type="AlphaFoldDB" id="A0AAN9J5K8"/>
<dbReference type="PANTHER" id="PTHR33178">
    <property type="match status" value="1"/>
</dbReference>
<gene>
    <name evidence="3" type="ORF">RIF29_07249</name>
</gene>
<dbReference type="InterPro" id="IPR044662">
    <property type="entry name" value="HS1/DABB1-like"/>
</dbReference>
<proteinExistence type="predicted"/>
<dbReference type="Proteomes" id="UP001372338">
    <property type="component" value="Unassembled WGS sequence"/>
</dbReference>
<feature type="domain" description="Stress-response A/B barrel" evidence="2">
    <location>
        <begin position="4"/>
        <end position="99"/>
    </location>
</feature>